<dbReference type="OrthoDB" id="409180at2759"/>
<feature type="region of interest" description="Disordered" evidence="1">
    <location>
        <begin position="1"/>
        <end position="25"/>
    </location>
</feature>
<organism evidence="2 3">
    <name type="scientific">Phytophthora megakarya</name>
    <dbReference type="NCBI Taxonomy" id="4795"/>
    <lineage>
        <taxon>Eukaryota</taxon>
        <taxon>Sar</taxon>
        <taxon>Stramenopiles</taxon>
        <taxon>Oomycota</taxon>
        <taxon>Peronosporomycetes</taxon>
        <taxon>Peronosporales</taxon>
        <taxon>Peronosporaceae</taxon>
        <taxon>Phytophthora</taxon>
    </lineage>
</organism>
<evidence type="ECO:0000313" key="3">
    <source>
        <dbReference type="Proteomes" id="UP000198211"/>
    </source>
</evidence>
<dbReference type="EMBL" id="NBNE01006503">
    <property type="protein sequence ID" value="OWZ01951.1"/>
    <property type="molecule type" value="Genomic_DNA"/>
</dbReference>
<evidence type="ECO:0000313" key="2">
    <source>
        <dbReference type="EMBL" id="OWZ01951.1"/>
    </source>
</evidence>
<protein>
    <submittedName>
        <fullName evidence="2">Uncharacterized protein</fullName>
    </submittedName>
</protein>
<gene>
    <name evidence="2" type="ORF">PHMEG_00026578</name>
</gene>
<sequence>MPQPDLNLGSLAAASKDDAGKRGEESKFDHAMALQEEPIQVSDTMVWLLNGLNELITFLLPDDSTVSNEVCTLAIMF</sequence>
<feature type="compositionally biased region" description="Basic and acidic residues" evidence="1">
    <location>
        <begin position="15"/>
        <end position="25"/>
    </location>
</feature>
<dbReference type="AlphaFoldDB" id="A0A225V8Y8"/>
<evidence type="ECO:0000256" key="1">
    <source>
        <dbReference type="SAM" id="MobiDB-lite"/>
    </source>
</evidence>
<proteinExistence type="predicted"/>
<comment type="caution">
    <text evidence="2">The sequence shown here is derived from an EMBL/GenBank/DDBJ whole genome shotgun (WGS) entry which is preliminary data.</text>
</comment>
<name>A0A225V8Y8_9STRA</name>
<reference evidence="3" key="1">
    <citation type="submission" date="2017-03" db="EMBL/GenBank/DDBJ databases">
        <title>Phytopthora megakarya and P. palmivora, two closely related causual agents of cacao black pod achieved similar genome size and gene model numbers by different mechanisms.</title>
        <authorList>
            <person name="Ali S."/>
            <person name="Shao J."/>
            <person name="Larry D.J."/>
            <person name="Kronmiller B."/>
            <person name="Shen D."/>
            <person name="Strem M.D."/>
            <person name="Melnick R.L."/>
            <person name="Guiltinan M.J."/>
            <person name="Tyler B.M."/>
            <person name="Meinhardt L.W."/>
            <person name="Bailey B.A."/>
        </authorList>
    </citation>
    <scope>NUCLEOTIDE SEQUENCE [LARGE SCALE GENOMIC DNA]</scope>
    <source>
        <strain evidence="3">zdho120</strain>
    </source>
</reference>
<keyword evidence="3" id="KW-1185">Reference proteome</keyword>
<dbReference type="Proteomes" id="UP000198211">
    <property type="component" value="Unassembled WGS sequence"/>
</dbReference>
<accession>A0A225V8Y8</accession>